<dbReference type="AlphaFoldDB" id="A0AAF1BYD2"/>
<feature type="transmembrane region" description="Helical" evidence="1">
    <location>
        <begin position="20"/>
        <end position="38"/>
    </location>
</feature>
<gene>
    <name evidence="2" type="ORF">CYJ47_09375</name>
</gene>
<keyword evidence="1" id="KW-1133">Transmembrane helix</keyword>
<keyword evidence="1" id="KW-0472">Membrane</keyword>
<accession>A0AAF1BYD2</accession>
<evidence type="ECO:0000313" key="2">
    <source>
        <dbReference type="EMBL" id="WOT01475.1"/>
    </source>
</evidence>
<sequence>MKLEPGEVILADVTTPFRHLTMPVVQLVLATGVCSMALGGFDRPGGPELLGAALPPAWRLIVLAVWAVWVVAGFLWPVLMSRTARTTITTKRIVTRKPGLFTRSRSVFLEEIDTVHRRSGDLVVSLYDEPRPLVIRHMPKTKQLVRLIESGY</sequence>
<organism evidence="2 3">
    <name type="scientific">Corynebacterium pyruviciproducens</name>
    <dbReference type="NCBI Taxonomy" id="598660"/>
    <lineage>
        <taxon>Bacteria</taxon>
        <taxon>Bacillati</taxon>
        <taxon>Actinomycetota</taxon>
        <taxon>Actinomycetes</taxon>
        <taxon>Mycobacteriales</taxon>
        <taxon>Corynebacteriaceae</taxon>
        <taxon>Corynebacterium</taxon>
    </lineage>
</organism>
<protein>
    <submittedName>
        <fullName evidence="2">PH domain-containing protein</fullName>
    </submittedName>
</protein>
<evidence type="ECO:0000313" key="3">
    <source>
        <dbReference type="Proteomes" id="UP000234560"/>
    </source>
</evidence>
<keyword evidence="1" id="KW-0812">Transmembrane</keyword>
<dbReference type="EMBL" id="CP136958">
    <property type="protein sequence ID" value="WOT01475.1"/>
    <property type="molecule type" value="Genomic_DNA"/>
</dbReference>
<evidence type="ECO:0000256" key="1">
    <source>
        <dbReference type="SAM" id="Phobius"/>
    </source>
</evidence>
<name>A0AAF1BYD2_9CORY</name>
<feature type="transmembrane region" description="Helical" evidence="1">
    <location>
        <begin position="58"/>
        <end position="79"/>
    </location>
</feature>
<reference evidence="2" key="1">
    <citation type="submission" date="2017-12" db="EMBL/GenBank/DDBJ databases">
        <authorList>
            <person name="Thomas-White K."/>
            <person name="Wolfe A.J."/>
        </authorList>
    </citation>
    <scope>NUCLEOTIDE SEQUENCE</scope>
    <source>
        <strain evidence="2">UMB0763</strain>
    </source>
</reference>
<dbReference type="KEGG" id="cpyr:CYJ47_09375"/>
<proteinExistence type="predicted"/>
<dbReference type="Proteomes" id="UP000234560">
    <property type="component" value="Chromosome"/>
</dbReference>
<dbReference type="RefSeq" id="WP_101677841.1">
    <property type="nucleotide sequence ID" value="NZ_CP136958.1"/>
</dbReference>
<reference evidence="2" key="2">
    <citation type="submission" date="2023-10" db="EMBL/GenBank/DDBJ databases">
        <authorList>
            <person name="Choi B."/>
        </authorList>
    </citation>
    <scope>NUCLEOTIDE SEQUENCE</scope>
    <source>
        <strain evidence="2">UMB0763</strain>
    </source>
</reference>